<evidence type="ECO:0000313" key="3">
    <source>
        <dbReference type="RefSeq" id="XP_026744125.1"/>
    </source>
</evidence>
<feature type="region of interest" description="Disordered" evidence="1">
    <location>
        <begin position="1"/>
        <end position="53"/>
    </location>
</feature>
<dbReference type="Proteomes" id="UP000322000">
    <property type="component" value="Chromosome 26"/>
</dbReference>
<evidence type="ECO:0000313" key="2">
    <source>
        <dbReference type="Proteomes" id="UP000322000"/>
    </source>
</evidence>
<evidence type="ECO:0000256" key="1">
    <source>
        <dbReference type="SAM" id="MobiDB-lite"/>
    </source>
</evidence>
<gene>
    <name evidence="3" type="primary">LOC113505549</name>
</gene>
<sequence>MNSKNTHNSISNNRSLTEVSRKDAVTTTESRPIPDDEPTATNSTCREQLEPRSPDFDMREFLNEFTSCVLSSEDDAGIQFAPNKDFDYSGSDREPMFVIIDSSCVSNPSSKELLIDNRVNTNNTILKKHFNKSTKYVDVPSTSRDLRSDLLNQQLKEADSTDELLMMDINLQSDNELSVGDSDGDSDSIVLSYLRNKDAFLEMEGTIMSTKKKSSLLESVPKMETIIESEQFSTFPLVSRSEYKSDEILNNGDTTN</sequence>
<feature type="compositionally biased region" description="Polar residues" evidence="1">
    <location>
        <begin position="1"/>
        <end position="18"/>
    </location>
</feature>
<dbReference type="AlphaFoldDB" id="A0A7E5WTI7"/>
<organism evidence="2 3">
    <name type="scientific">Trichoplusia ni</name>
    <name type="common">Cabbage looper</name>
    <dbReference type="NCBI Taxonomy" id="7111"/>
    <lineage>
        <taxon>Eukaryota</taxon>
        <taxon>Metazoa</taxon>
        <taxon>Ecdysozoa</taxon>
        <taxon>Arthropoda</taxon>
        <taxon>Hexapoda</taxon>
        <taxon>Insecta</taxon>
        <taxon>Pterygota</taxon>
        <taxon>Neoptera</taxon>
        <taxon>Endopterygota</taxon>
        <taxon>Lepidoptera</taxon>
        <taxon>Glossata</taxon>
        <taxon>Ditrysia</taxon>
        <taxon>Noctuoidea</taxon>
        <taxon>Noctuidae</taxon>
        <taxon>Plusiinae</taxon>
        <taxon>Trichoplusia</taxon>
    </lineage>
</organism>
<protein>
    <submittedName>
        <fullName evidence="3">Uncharacterized protein LOC113505549 isoform X2</fullName>
    </submittedName>
</protein>
<proteinExistence type="predicted"/>
<keyword evidence="2" id="KW-1185">Reference proteome</keyword>
<dbReference type="RefSeq" id="XP_026744125.1">
    <property type="nucleotide sequence ID" value="XM_026888324.1"/>
</dbReference>
<reference evidence="3" key="1">
    <citation type="submission" date="2025-08" db="UniProtKB">
        <authorList>
            <consortium name="RefSeq"/>
        </authorList>
    </citation>
    <scope>IDENTIFICATION</scope>
</reference>
<dbReference type="GeneID" id="113505549"/>
<accession>A0A7E5WTI7</accession>
<name>A0A7E5WTI7_TRINI</name>